<evidence type="ECO:0000256" key="3">
    <source>
        <dbReference type="ARBA" id="ARBA00023015"/>
    </source>
</evidence>
<dbReference type="PROSITE" id="PS51094">
    <property type="entry name" value="PTS_EIIA_TYPE_2"/>
    <property type="match status" value="1"/>
</dbReference>
<dbReference type="InterPro" id="IPR036634">
    <property type="entry name" value="PRD_sf"/>
</dbReference>
<reference evidence="10 11" key="1">
    <citation type="submission" date="2018-08" db="EMBL/GenBank/DDBJ databases">
        <title>A genome reference for cultivated species of the human gut microbiota.</title>
        <authorList>
            <person name="Zou Y."/>
            <person name="Xue W."/>
            <person name="Luo G."/>
        </authorList>
    </citation>
    <scope>NUCLEOTIDE SEQUENCE [LARGE SCALE GENOMIC DNA]</scope>
    <source>
        <strain evidence="10 11">TF08-11</strain>
    </source>
</reference>
<dbReference type="InterPro" id="IPR013011">
    <property type="entry name" value="PTS_EIIB_2"/>
</dbReference>
<dbReference type="PROSITE" id="PS51372">
    <property type="entry name" value="PRD_2"/>
    <property type="match status" value="1"/>
</dbReference>
<dbReference type="CDD" id="cd05568">
    <property type="entry name" value="PTS_IIB_bgl_like"/>
    <property type="match status" value="1"/>
</dbReference>
<feature type="coiled-coil region" evidence="5">
    <location>
        <begin position="271"/>
        <end position="298"/>
    </location>
</feature>
<dbReference type="GO" id="GO:0009401">
    <property type="term" value="P:phosphoenolpyruvate-dependent sugar phosphotransferase system"/>
    <property type="evidence" value="ECO:0007669"/>
    <property type="project" value="InterPro"/>
</dbReference>
<dbReference type="Proteomes" id="UP000260721">
    <property type="component" value="Unassembled WGS sequence"/>
</dbReference>
<proteinExistence type="predicted"/>
<evidence type="ECO:0000313" key="11">
    <source>
        <dbReference type="Proteomes" id="UP000260721"/>
    </source>
</evidence>
<dbReference type="AlphaFoldDB" id="A0A3E3E4S9"/>
<dbReference type="SUPFAM" id="SSF52794">
    <property type="entry name" value="PTS system IIB component-like"/>
    <property type="match status" value="1"/>
</dbReference>
<keyword evidence="2" id="KW-0677">Repeat</keyword>
<dbReference type="RefSeq" id="WP_117446485.1">
    <property type="nucleotide sequence ID" value="NZ_CALCIP010000002.1"/>
</dbReference>
<dbReference type="PANTHER" id="PTHR30185">
    <property type="entry name" value="CRYPTIC BETA-GLUCOSIDE BGL OPERON ANTITERMINATOR"/>
    <property type="match status" value="1"/>
</dbReference>
<dbReference type="Gene3D" id="3.40.930.10">
    <property type="entry name" value="Mannitol-specific EII, Chain A"/>
    <property type="match status" value="1"/>
</dbReference>
<sequence>MRLYFIVSDLITKDDYLTVEYFAKKFEVSKRTIQNDLSYLNQISKQKGFVLQQFRGKGYLLKIQNKNQFSEFWMSLSNDDVSIGKNRVENIMAYIAIQQDYISMDAIADYFKISKTLVKREMEKVSKQFHKYGLTLERKNHYGVALQKMDIPYVKMLTELYQHENSILIKDLKETIGDFEVIYKTLVTEFAKSHLIINYAELKEVYEWLQVSTYYACLHPDQHFHKPSKDNSVSIIVNHLNRWIFDVYGVYLNQDLVNTLHKKIEQCTRPKVSTKKNIENLQKDIDDFLLETDDLNHTYFFQDKEFKKLLFNHVSMLIDRFYQKISYKNTLLNEISIRYPRVFNIAISFSNMLEEKYGVIVSHDETAFIATHFAAHFEREKQMKIHRFNRVAVVCSSGGGSAFMIKMQIKSLFPNEDVESFSFLEMDTLRMFNPDIIFTIMPLSEDFEVPIIYIHELLDDEDLLKIRQLMEHDQVNSVALGEFPSIVNTLFSKDFFEIGKSNSYEELLRRMALKIEKSGYGDNKYVENILERERYMSTVYMNGVAIPHPIEICAKRNVISTFIVQNDLNEKGKEVRVVFMISLTKQDYQRHQDITKLLYLLMKDEARLQRVIGSGSFEEMMVVLREMEGMIR</sequence>
<dbReference type="InterPro" id="IPR013196">
    <property type="entry name" value="HTH_11"/>
</dbReference>
<dbReference type="InterPro" id="IPR036390">
    <property type="entry name" value="WH_DNA-bd_sf"/>
</dbReference>
<reference evidence="9" key="2">
    <citation type="submission" date="2023-01" db="EMBL/GenBank/DDBJ databases">
        <title>Human gut microbiome strain richness.</title>
        <authorList>
            <person name="Chen-Liaw A."/>
        </authorList>
    </citation>
    <scope>NUCLEOTIDE SEQUENCE</scope>
    <source>
        <strain evidence="9">D8_m1001271B151109d0_201107</strain>
    </source>
</reference>
<evidence type="ECO:0000256" key="5">
    <source>
        <dbReference type="SAM" id="Coils"/>
    </source>
</evidence>
<feature type="domain" description="PRD" evidence="8">
    <location>
        <begin position="276"/>
        <end position="383"/>
    </location>
</feature>
<dbReference type="EMBL" id="QUSK01000015">
    <property type="protein sequence ID" value="RGD76199.1"/>
    <property type="molecule type" value="Genomic_DNA"/>
</dbReference>
<feature type="domain" description="PTS EIIB type-2" evidence="7">
    <location>
        <begin position="389"/>
        <end position="478"/>
    </location>
</feature>
<accession>A0A3E3E4S9</accession>
<evidence type="ECO:0000313" key="10">
    <source>
        <dbReference type="EMBL" id="RGD76199.1"/>
    </source>
</evidence>
<gene>
    <name evidence="10" type="ORF">DXC78_07660</name>
    <name evidence="9" type="ORF">PND82_10535</name>
</gene>
<feature type="domain" description="PTS EIIA type-2" evidence="6">
    <location>
        <begin position="488"/>
        <end position="627"/>
    </location>
</feature>
<dbReference type="GO" id="GO:0006355">
    <property type="term" value="P:regulation of DNA-templated transcription"/>
    <property type="evidence" value="ECO:0007669"/>
    <property type="project" value="InterPro"/>
</dbReference>
<dbReference type="Pfam" id="PF00359">
    <property type="entry name" value="PTS_EIIA_2"/>
    <property type="match status" value="1"/>
</dbReference>
<keyword evidence="9" id="KW-0813">Transport</keyword>
<keyword evidence="4" id="KW-0804">Transcription</keyword>
<evidence type="ECO:0000259" key="8">
    <source>
        <dbReference type="PROSITE" id="PS51372"/>
    </source>
</evidence>
<evidence type="ECO:0000259" key="6">
    <source>
        <dbReference type="PROSITE" id="PS51094"/>
    </source>
</evidence>
<dbReference type="EMBL" id="JAQLXO010000027">
    <property type="protein sequence ID" value="MDB7983253.1"/>
    <property type="molecule type" value="Genomic_DNA"/>
</dbReference>
<name>A0A3E3E4S9_9FIRM</name>
<keyword evidence="1" id="KW-0808">Transferase</keyword>
<comment type="caution">
    <text evidence="10">The sequence shown here is derived from an EMBL/GenBank/DDBJ whole genome shotgun (WGS) entry which is preliminary data.</text>
</comment>
<evidence type="ECO:0000259" key="7">
    <source>
        <dbReference type="PROSITE" id="PS51099"/>
    </source>
</evidence>
<dbReference type="Pfam" id="PF08279">
    <property type="entry name" value="HTH_11"/>
    <property type="match status" value="1"/>
</dbReference>
<dbReference type="Proteomes" id="UP001212981">
    <property type="component" value="Unassembled WGS sequence"/>
</dbReference>
<keyword evidence="9" id="KW-0762">Sugar transport</keyword>
<dbReference type="Gene3D" id="3.40.50.2300">
    <property type="match status" value="1"/>
</dbReference>
<dbReference type="SUPFAM" id="SSF46785">
    <property type="entry name" value="Winged helix' DNA-binding domain"/>
    <property type="match status" value="1"/>
</dbReference>
<dbReference type="PANTHER" id="PTHR30185:SF18">
    <property type="entry name" value="TRANSCRIPTIONAL REGULATOR MTLR"/>
    <property type="match status" value="1"/>
</dbReference>
<keyword evidence="5" id="KW-0175">Coiled coil</keyword>
<evidence type="ECO:0000313" key="9">
    <source>
        <dbReference type="EMBL" id="MDB7983253.1"/>
    </source>
</evidence>
<dbReference type="GO" id="GO:0008982">
    <property type="term" value="F:protein-N(PI)-phosphohistidine-sugar phosphotransferase activity"/>
    <property type="evidence" value="ECO:0007669"/>
    <property type="project" value="InterPro"/>
</dbReference>
<dbReference type="Pfam" id="PF00874">
    <property type="entry name" value="PRD"/>
    <property type="match status" value="1"/>
</dbReference>
<dbReference type="SUPFAM" id="SSF63520">
    <property type="entry name" value="PTS-regulatory domain, PRD"/>
    <property type="match status" value="1"/>
</dbReference>
<dbReference type="Gene3D" id="1.10.10.10">
    <property type="entry name" value="Winged helix-like DNA-binding domain superfamily/Winged helix DNA-binding domain"/>
    <property type="match status" value="1"/>
</dbReference>
<dbReference type="SUPFAM" id="SSF55804">
    <property type="entry name" value="Phoshotransferase/anion transport protein"/>
    <property type="match status" value="1"/>
</dbReference>
<protein>
    <submittedName>
        <fullName evidence="10">PRD domain-containing protein</fullName>
    </submittedName>
    <submittedName>
        <fullName evidence="9">PTS sugar transporter subunit IIA</fullName>
    </submittedName>
</protein>
<dbReference type="InterPro" id="IPR002178">
    <property type="entry name" value="PTS_EIIA_type-2_dom"/>
</dbReference>
<evidence type="ECO:0000256" key="4">
    <source>
        <dbReference type="ARBA" id="ARBA00023163"/>
    </source>
</evidence>
<organism evidence="10 11">
    <name type="scientific">Faecalicoccus pleomorphus</name>
    <dbReference type="NCBI Taxonomy" id="1323"/>
    <lineage>
        <taxon>Bacteria</taxon>
        <taxon>Bacillati</taxon>
        <taxon>Bacillota</taxon>
        <taxon>Erysipelotrichia</taxon>
        <taxon>Erysipelotrichales</taxon>
        <taxon>Erysipelotrichaceae</taxon>
        <taxon>Faecalicoccus</taxon>
    </lineage>
</organism>
<dbReference type="InterPro" id="IPR011608">
    <property type="entry name" value="PRD"/>
</dbReference>
<keyword evidence="3" id="KW-0805">Transcription regulation</keyword>
<dbReference type="InterPro" id="IPR036388">
    <property type="entry name" value="WH-like_DNA-bd_sf"/>
</dbReference>
<evidence type="ECO:0000256" key="2">
    <source>
        <dbReference type="ARBA" id="ARBA00022737"/>
    </source>
</evidence>
<dbReference type="InterPro" id="IPR036095">
    <property type="entry name" value="PTS_EIIB-like_sf"/>
</dbReference>
<dbReference type="PROSITE" id="PS51099">
    <property type="entry name" value="PTS_EIIB_TYPE_2"/>
    <property type="match status" value="1"/>
</dbReference>
<dbReference type="InterPro" id="IPR050661">
    <property type="entry name" value="BglG_antiterminators"/>
</dbReference>
<dbReference type="InterPro" id="IPR016152">
    <property type="entry name" value="PTrfase/Anion_transptr"/>
</dbReference>
<evidence type="ECO:0000256" key="1">
    <source>
        <dbReference type="ARBA" id="ARBA00022679"/>
    </source>
</evidence>
<dbReference type="Gene3D" id="1.10.1790.10">
    <property type="entry name" value="PRD domain"/>
    <property type="match status" value="1"/>
</dbReference>